<keyword evidence="4" id="KW-1185">Reference proteome</keyword>
<evidence type="ECO:0000256" key="1">
    <source>
        <dbReference type="SAM" id="MobiDB-lite"/>
    </source>
</evidence>
<evidence type="ECO:0000256" key="2">
    <source>
        <dbReference type="SAM" id="SignalP"/>
    </source>
</evidence>
<feature type="signal peptide" evidence="2">
    <location>
        <begin position="1"/>
        <end position="28"/>
    </location>
</feature>
<protein>
    <recommendedName>
        <fullName evidence="5">Antifreeze protein</fullName>
    </recommendedName>
</protein>
<reference evidence="3 4" key="1">
    <citation type="submission" date="2020-10" db="EMBL/GenBank/DDBJ databases">
        <title>Aquamicrobium zhengzhouensis sp. nov., a exopolysaccharide producing bacterium isolated from farmland soil.</title>
        <authorList>
            <person name="Wang X."/>
        </authorList>
    </citation>
    <scope>NUCLEOTIDE SEQUENCE [LARGE SCALE GENOMIC DNA]</scope>
    <source>
        <strain evidence="4">cd-1</strain>
    </source>
</reference>
<accession>A0ABS0S9N7</accession>
<sequence>MFKFAKTAALSALLGLGAIAAIPTAAQAQSGGVYLGFGQGPSVGFHFVDRGRHDLRGRDRHPPRAHHRGHCSPREAVRKASRMGLRDVRVVRDGRRVVEVEGRRHGKRYFTVAFANERGCPTLR</sequence>
<gene>
    <name evidence="3" type="ORF">IOD40_04895</name>
</gene>
<comment type="caution">
    <text evidence="3">The sequence shown here is derived from an EMBL/GenBank/DDBJ whole genome shotgun (WGS) entry which is preliminary data.</text>
</comment>
<evidence type="ECO:0008006" key="5">
    <source>
        <dbReference type="Google" id="ProtNLM"/>
    </source>
</evidence>
<dbReference type="RefSeq" id="WP_198474887.1">
    <property type="nucleotide sequence ID" value="NZ_JADGMQ010000002.1"/>
</dbReference>
<feature type="region of interest" description="Disordered" evidence="1">
    <location>
        <begin position="53"/>
        <end position="80"/>
    </location>
</feature>
<organism evidence="3 4">
    <name type="scientific">Aquamicrobium zhengzhouense</name>
    <dbReference type="NCBI Taxonomy" id="2781738"/>
    <lineage>
        <taxon>Bacteria</taxon>
        <taxon>Pseudomonadati</taxon>
        <taxon>Pseudomonadota</taxon>
        <taxon>Alphaproteobacteria</taxon>
        <taxon>Hyphomicrobiales</taxon>
        <taxon>Phyllobacteriaceae</taxon>
        <taxon>Aquamicrobium</taxon>
    </lineage>
</organism>
<evidence type="ECO:0000313" key="3">
    <source>
        <dbReference type="EMBL" id="MBI1620001.1"/>
    </source>
</evidence>
<evidence type="ECO:0000313" key="4">
    <source>
        <dbReference type="Proteomes" id="UP000601789"/>
    </source>
</evidence>
<proteinExistence type="predicted"/>
<feature type="compositionally biased region" description="Basic and acidic residues" evidence="1">
    <location>
        <begin position="53"/>
        <end position="62"/>
    </location>
</feature>
<dbReference type="Proteomes" id="UP000601789">
    <property type="component" value="Unassembled WGS sequence"/>
</dbReference>
<keyword evidence="2" id="KW-0732">Signal</keyword>
<feature type="chain" id="PRO_5047446526" description="Antifreeze protein" evidence="2">
    <location>
        <begin position="29"/>
        <end position="124"/>
    </location>
</feature>
<dbReference type="EMBL" id="JADGMQ010000002">
    <property type="protein sequence ID" value="MBI1620001.1"/>
    <property type="molecule type" value="Genomic_DNA"/>
</dbReference>
<name>A0ABS0S9N7_9HYPH</name>